<dbReference type="Proteomes" id="UP001186944">
    <property type="component" value="Unassembled WGS sequence"/>
</dbReference>
<dbReference type="SUPFAM" id="SSF47986">
    <property type="entry name" value="DEATH domain"/>
    <property type="match status" value="1"/>
</dbReference>
<evidence type="ECO:0000313" key="2">
    <source>
        <dbReference type="EMBL" id="KAK3107162.1"/>
    </source>
</evidence>
<evidence type="ECO:0000313" key="3">
    <source>
        <dbReference type="Proteomes" id="UP001186944"/>
    </source>
</evidence>
<proteinExistence type="predicted"/>
<evidence type="ECO:0000259" key="1">
    <source>
        <dbReference type="PROSITE" id="PS50017"/>
    </source>
</evidence>
<dbReference type="Gene3D" id="1.10.533.10">
    <property type="entry name" value="Death Domain, Fas"/>
    <property type="match status" value="1"/>
</dbReference>
<dbReference type="GO" id="GO:0007165">
    <property type="term" value="P:signal transduction"/>
    <property type="evidence" value="ECO:0007669"/>
    <property type="project" value="InterPro"/>
</dbReference>
<dbReference type="EMBL" id="VSWD01000002">
    <property type="protein sequence ID" value="KAK3107162.1"/>
    <property type="molecule type" value="Genomic_DNA"/>
</dbReference>
<organism evidence="2 3">
    <name type="scientific">Pinctada imbricata</name>
    <name type="common">Atlantic pearl-oyster</name>
    <name type="synonym">Pinctada martensii</name>
    <dbReference type="NCBI Taxonomy" id="66713"/>
    <lineage>
        <taxon>Eukaryota</taxon>
        <taxon>Metazoa</taxon>
        <taxon>Spiralia</taxon>
        <taxon>Lophotrochozoa</taxon>
        <taxon>Mollusca</taxon>
        <taxon>Bivalvia</taxon>
        <taxon>Autobranchia</taxon>
        <taxon>Pteriomorphia</taxon>
        <taxon>Pterioida</taxon>
        <taxon>Pterioidea</taxon>
        <taxon>Pteriidae</taxon>
        <taxon>Pinctada</taxon>
    </lineage>
</organism>
<dbReference type="InterPro" id="IPR000488">
    <property type="entry name" value="Death_dom"/>
</dbReference>
<name>A0AA89C5M5_PINIB</name>
<dbReference type="AlphaFoldDB" id="A0AA89C5M5"/>
<dbReference type="PROSITE" id="PS50017">
    <property type="entry name" value="DEATH_DOMAIN"/>
    <property type="match status" value="1"/>
</dbReference>
<sequence>MKIEFALPVLATDDLCPEYGSESELLPLDTSSDGGDAMKNKPISNQCSVSVTTMNRDAILDDDAHLHVSYTPGKKGGNFGLPLGGKLSIPDGLFTKKQNISCQVAAPSQRWRHLPTLPSYEHMTSEIFILNSSLHPLKKNIIVQIPYYQIDTDHNEVNVKGKWKDENEWIDVGFLKKESSTSPMVELEIDRLGSFVVTFTPKREVFEVTPQGCLYNAHISRYITLRFPKKAYDKPFQCAIQILPIPPDKLQLAKEFYPGETSDLAQASEFIDLLPSMPCTFKRAASVKLPLPAGVEVEGETNNDIAVLMKTGTGWEIVESKYKFTRTTVTFETKSLARFCVMLAKPDRRKRLLAAAPALEGRADKERGEVIAFVALQEKFWFMVLECFPESKVEARKKEMIGKGFVAMTKELVKQDDPMEKNYFRRQPKTATTNNRGPPPGFEIFDGMTWDINITDDVKASFDSDYMENKELHYFKYLPESYRKFVIEPKTNEERAITGAINLMPIGLTDKKLKENSVFTIKLDIDEEKVKAYFKPEFVPEEPEPKKEKPNFDILNTPKLPEEKPTLPVIQKFKPLPPTVMERLMRTSRKPIIIEKESKALSGKSLRNLSRMVPEGLTLAVHLDLPDSTITGIGFDAISNGLSMSDVTYKILLYWKRTCKDKKDGAVNALTSALRDMGRGDIASVVHDQHVANKELTFDAFTVLLQPS</sequence>
<comment type="caution">
    <text evidence="2">The sequence shown here is derived from an EMBL/GenBank/DDBJ whole genome shotgun (WGS) entry which is preliminary data.</text>
</comment>
<dbReference type="Gene3D" id="2.60.220.30">
    <property type="match status" value="2"/>
</dbReference>
<accession>A0AA89C5M5</accession>
<feature type="domain" description="Death" evidence="1">
    <location>
        <begin position="619"/>
        <end position="690"/>
    </location>
</feature>
<protein>
    <recommendedName>
        <fullName evidence="1">Death domain-containing protein</fullName>
    </recommendedName>
</protein>
<keyword evidence="3" id="KW-1185">Reference proteome</keyword>
<reference evidence="2" key="1">
    <citation type="submission" date="2019-08" db="EMBL/GenBank/DDBJ databases">
        <title>The improved chromosome-level genome for the pearl oyster Pinctada fucata martensii using PacBio sequencing and Hi-C.</title>
        <authorList>
            <person name="Zheng Z."/>
        </authorList>
    </citation>
    <scope>NUCLEOTIDE SEQUENCE</scope>
    <source>
        <strain evidence="2">ZZ-2019</strain>
        <tissue evidence="2">Adductor muscle</tissue>
    </source>
</reference>
<dbReference type="InterPro" id="IPR011029">
    <property type="entry name" value="DEATH-like_dom_sf"/>
</dbReference>
<gene>
    <name evidence="2" type="ORF">FSP39_008363</name>
</gene>